<feature type="domain" description="FAD/NAD(P)-binding" evidence="3">
    <location>
        <begin position="3"/>
        <end position="147"/>
    </location>
</feature>
<dbReference type="AlphaFoldDB" id="A0A9D1T7G9"/>
<evidence type="ECO:0000313" key="5">
    <source>
        <dbReference type="Proteomes" id="UP000886723"/>
    </source>
</evidence>
<dbReference type="PRINTS" id="PR00368">
    <property type="entry name" value="FADPNR"/>
</dbReference>
<proteinExistence type="predicted"/>
<keyword evidence="2" id="KW-0560">Oxidoreductase</keyword>
<dbReference type="PANTHER" id="PTHR48105">
    <property type="entry name" value="THIOREDOXIN REDUCTASE 1-RELATED-RELATED"/>
    <property type="match status" value="1"/>
</dbReference>
<comment type="caution">
    <text evidence="4">The sequence shown here is derived from an EMBL/GenBank/DDBJ whole genome shotgun (WGS) entry which is preliminary data.</text>
</comment>
<evidence type="ECO:0000313" key="4">
    <source>
        <dbReference type="EMBL" id="HIV13483.1"/>
    </source>
</evidence>
<dbReference type="InterPro" id="IPR023753">
    <property type="entry name" value="FAD/NAD-binding_dom"/>
</dbReference>
<organism evidence="4 5">
    <name type="scientific">Candidatus Pullilachnospira stercoravium</name>
    <dbReference type="NCBI Taxonomy" id="2840913"/>
    <lineage>
        <taxon>Bacteria</taxon>
        <taxon>Bacillati</taxon>
        <taxon>Bacillota</taxon>
        <taxon>Clostridia</taxon>
        <taxon>Lachnospirales</taxon>
        <taxon>Lachnospiraceae</taxon>
        <taxon>Lachnospiraceae incertae sedis</taxon>
        <taxon>Candidatus Pullilachnospira</taxon>
    </lineage>
</organism>
<evidence type="ECO:0000259" key="3">
    <source>
        <dbReference type="Pfam" id="PF07992"/>
    </source>
</evidence>
<name>A0A9D1T7G9_9FIRM</name>
<keyword evidence="1" id="KW-0285">Flavoprotein</keyword>
<protein>
    <submittedName>
        <fullName evidence="4">NAD(P)/FAD-dependent oxidoreductase</fullName>
    </submittedName>
</protein>
<dbReference type="PRINTS" id="PR00469">
    <property type="entry name" value="PNDRDTASEII"/>
</dbReference>
<dbReference type="InterPro" id="IPR050097">
    <property type="entry name" value="Ferredoxin-NADP_redctase_2"/>
</dbReference>
<feature type="domain" description="FAD/NAD(P)-binding" evidence="3">
    <location>
        <begin position="188"/>
        <end position="271"/>
    </location>
</feature>
<dbReference type="Gene3D" id="3.50.50.60">
    <property type="entry name" value="FAD/NAD(P)-binding domain"/>
    <property type="match status" value="2"/>
</dbReference>
<dbReference type="InterPro" id="IPR036188">
    <property type="entry name" value="FAD/NAD-bd_sf"/>
</dbReference>
<gene>
    <name evidence="4" type="ORF">IAA63_10145</name>
</gene>
<reference evidence="4" key="1">
    <citation type="submission" date="2020-10" db="EMBL/GenBank/DDBJ databases">
        <authorList>
            <person name="Gilroy R."/>
        </authorList>
    </citation>
    <scope>NUCLEOTIDE SEQUENCE</scope>
    <source>
        <strain evidence="4">ChiBcec2-4451</strain>
    </source>
</reference>
<dbReference type="Proteomes" id="UP000886723">
    <property type="component" value="Unassembled WGS sequence"/>
</dbReference>
<dbReference type="SUPFAM" id="SSF51905">
    <property type="entry name" value="FAD/NAD(P)-binding domain"/>
    <property type="match status" value="1"/>
</dbReference>
<sequence>MQDAAIIGNGPAGLSAALYLLRAGFSVTVIGQDNGALEKAGYIENYFGLGTPKTGHQLVEDGKAQVLRLGGQLLRDQVVGISWDGDFLVDTAGSQLTARTILLTTGTSRKMAPIDQLDRLEGRGVSYCAVCDAFFFREKPVALLGDGEYALHELKELLPITGPVTVCTNGLSPSVEFPPEVTVRREPIRRLVGEERLEAVEFSDGSILPVEALFVALGTAKGSDLARKLGIRLEDNRIVVNEQMATPLPGVFAAGDCTGGIYQISIAVGEGARAALSAIRFLREKSGVSP</sequence>
<reference evidence="4" key="2">
    <citation type="journal article" date="2021" name="PeerJ">
        <title>Extensive microbial diversity within the chicken gut microbiome revealed by metagenomics and culture.</title>
        <authorList>
            <person name="Gilroy R."/>
            <person name="Ravi A."/>
            <person name="Getino M."/>
            <person name="Pursley I."/>
            <person name="Horton D.L."/>
            <person name="Alikhan N.F."/>
            <person name="Baker D."/>
            <person name="Gharbi K."/>
            <person name="Hall N."/>
            <person name="Watson M."/>
            <person name="Adriaenssens E.M."/>
            <person name="Foster-Nyarko E."/>
            <person name="Jarju S."/>
            <person name="Secka A."/>
            <person name="Antonio M."/>
            <person name="Oren A."/>
            <person name="Chaudhuri R.R."/>
            <person name="La Ragione R."/>
            <person name="Hildebrand F."/>
            <person name="Pallen M.J."/>
        </authorList>
    </citation>
    <scope>NUCLEOTIDE SEQUENCE</scope>
    <source>
        <strain evidence="4">ChiBcec2-4451</strain>
    </source>
</reference>
<accession>A0A9D1T7G9</accession>
<dbReference type="GO" id="GO:0016491">
    <property type="term" value="F:oxidoreductase activity"/>
    <property type="evidence" value="ECO:0007669"/>
    <property type="project" value="UniProtKB-KW"/>
</dbReference>
<dbReference type="Pfam" id="PF07992">
    <property type="entry name" value="Pyr_redox_2"/>
    <property type="match status" value="2"/>
</dbReference>
<dbReference type="EMBL" id="DVON01000210">
    <property type="protein sequence ID" value="HIV13483.1"/>
    <property type="molecule type" value="Genomic_DNA"/>
</dbReference>
<evidence type="ECO:0000256" key="2">
    <source>
        <dbReference type="ARBA" id="ARBA00023002"/>
    </source>
</evidence>
<evidence type="ECO:0000256" key="1">
    <source>
        <dbReference type="ARBA" id="ARBA00022630"/>
    </source>
</evidence>